<protein>
    <submittedName>
        <fullName evidence="2">Uncharacterized protein</fullName>
    </submittedName>
</protein>
<feature type="coiled-coil region" evidence="1">
    <location>
        <begin position="93"/>
        <end position="127"/>
    </location>
</feature>
<evidence type="ECO:0000313" key="3">
    <source>
        <dbReference type="Proteomes" id="UP000249890"/>
    </source>
</evidence>
<dbReference type="EMBL" id="CP021780">
    <property type="protein sequence ID" value="ASA22586.1"/>
    <property type="molecule type" value="Genomic_DNA"/>
</dbReference>
<reference evidence="2 3" key="1">
    <citation type="submission" date="2017-06" db="EMBL/GenBank/DDBJ databases">
        <title>Complete genome sequence of Paenibacillus donghaensis KCTC 13049T isolated from East Sea sediment, South Korea.</title>
        <authorList>
            <person name="Jung B.K."/>
            <person name="Hong S.-J."/>
            <person name="Shin J.-H."/>
        </authorList>
    </citation>
    <scope>NUCLEOTIDE SEQUENCE [LARGE SCALE GENOMIC DNA]</scope>
    <source>
        <strain evidence="2 3">KCTC 13049</strain>
    </source>
</reference>
<dbReference type="Proteomes" id="UP000249890">
    <property type="component" value="Chromosome"/>
</dbReference>
<evidence type="ECO:0000313" key="2">
    <source>
        <dbReference type="EMBL" id="ASA22586.1"/>
    </source>
</evidence>
<organism evidence="2 3">
    <name type="scientific">Paenibacillus donghaensis</name>
    <dbReference type="NCBI Taxonomy" id="414771"/>
    <lineage>
        <taxon>Bacteria</taxon>
        <taxon>Bacillati</taxon>
        <taxon>Bacillota</taxon>
        <taxon>Bacilli</taxon>
        <taxon>Bacillales</taxon>
        <taxon>Paenibacillaceae</taxon>
        <taxon>Paenibacillus</taxon>
    </lineage>
</organism>
<accession>A0A2Z2K7T2</accession>
<name>A0A2Z2K7T2_9BACL</name>
<dbReference type="AlphaFoldDB" id="A0A2Z2K7T2"/>
<dbReference type="OrthoDB" id="2629461at2"/>
<gene>
    <name evidence="2" type="ORF">B9T62_18440</name>
</gene>
<proteinExistence type="predicted"/>
<sequence>MANPNDQKILELKKQIEVKKEKLSKSQKFTPITNCSIEIDGVRHNIQVLQKEQILNLLIKLNAYVLSAKDLGVLESYNVSGYHVQDWITDLKLKFEILNRKDEEQKLKAMESKLDKLLSDDKKVELELDEIANLLK</sequence>
<keyword evidence="1" id="KW-0175">Coiled coil</keyword>
<dbReference type="RefSeq" id="WP_087916584.1">
    <property type="nucleotide sequence ID" value="NZ_CP021780.1"/>
</dbReference>
<evidence type="ECO:0000256" key="1">
    <source>
        <dbReference type="SAM" id="Coils"/>
    </source>
</evidence>
<keyword evidence="3" id="KW-1185">Reference proteome</keyword>
<dbReference type="KEGG" id="pdh:B9T62_18440"/>